<dbReference type="PANTHER" id="PTHR31900">
    <property type="entry name" value="F-BOX/RNI SUPERFAMILY PROTEIN-RELATED"/>
    <property type="match status" value="1"/>
</dbReference>
<dbReference type="InterPro" id="IPR050232">
    <property type="entry name" value="FBL13/AtMIF1-like"/>
</dbReference>
<keyword evidence="4" id="KW-1185">Reference proteome</keyword>
<dbReference type="Proteomes" id="UP000008022">
    <property type="component" value="Unassembled WGS sequence"/>
</dbReference>
<dbReference type="Gene3D" id="3.80.10.10">
    <property type="entry name" value="Ribonuclease Inhibitor"/>
    <property type="match status" value="1"/>
</dbReference>
<dbReference type="InterPro" id="IPR032675">
    <property type="entry name" value="LRR_dom_sf"/>
</dbReference>
<feature type="domain" description="F-box/LRR-repeat protein 15/At3g58940/PEG3-like LRR" evidence="2">
    <location>
        <begin position="136"/>
        <end position="258"/>
    </location>
</feature>
<reference evidence="4" key="1">
    <citation type="submission" date="2013-06" db="EMBL/GenBank/DDBJ databases">
        <authorList>
            <person name="Zhao Q."/>
        </authorList>
    </citation>
    <scope>NUCLEOTIDE SEQUENCE</scope>
    <source>
        <strain evidence="4">cv. W1943</strain>
    </source>
</reference>
<evidence type="ECO:0000259" key="2">
    <source>
        <dbReference type="Pfam" id="PF24758"/>
    </source>
</evidence>
<feature type="region of interest" description="Disordered" evidence="1">
    <location>
        <begin position="1"/>
        <end position="25"/>
    </location>
</feature>
<dbReference type="InterPro" id="IPR036047">
    <property type="entry name" value="F-box-like_dom_sf"/>
</dbReference>
<evidence type="ECO:0000313" key="3">
    <source>
        <dbReference type="EnsemblPlants" id="ORUFI01G31870.1"/>
    </source>
</evidence>
<dbReference type="EnsemblPlants" id="ORUFI01G31870.1">
    <property type="protein sequence ID" value="ORUFI01G31870.1"/>
    <property type="gene ID" value="ORUFI01G31870"/>
</dbReference>
<dbReference type="InterPro" id="IPR055411">
    <property type="entry name" value="LRR_FXL15/At3g58940/PEG3-like"/>
</dbReference>
<dbReference type="eggNOG" id="ENOG502SPGC">
    <property type="taxonomic scope" value="Eukaryota"/>
</dbReference>
<protein>
    <recommendedName>
        <fullName evidence="2">F-box/LRR-repeat protein 15/At3g58940/PEG3-like LRR domain-containing protein</fullName>
    </recommendedName>
</protein>
<feature type="region of interest" description="Disordered" evidence="1">
    <location>
        <begin position="498"/>
        <end position="533"/>
    </location>
</feature>
<sequence length="886" mass="100688">MEQEAPPAKKAKPSHPQDDASEEVDRLSALDDGIVREILARLPLRDAAVTTALSSRWPRVFATLPRLRLGPTTFNSRASLDIGYCDDDDRWVDALDRVLDGRLSPVAAFEVDADMDLLEGYDDWFYSFFRTLCRSGGLQELAVRNEHVHECYVVPSPVYACAALTSLELDACHLRVPGKLTGLRAVRSLVLRRVVATDVGLRRVVSRCRAVERLVLDDCHRVRNVVIRGPSLKQLEIHSYRPLCVALKKAPHLESAKLSLGYGVAEVSWSIYNNSDSEIESKRGSLQLYEFDAQERREQRKTDEATNMVTFLSGLGCAKELYLYLPYEYAKVLRNTSISLPMRLPKKCYLRGLWKLTLYLNHNDGAIAQVVSCLLNSSPNLKDLEIKNDFFDDRRASTDVPDFWEKNMGAAECVQNHLSTVTFYLNSECFQGRSYIDLSKLLLMRARALERLSIKYRRLDDQDQYAAELESVQREGCQRLPKKERSWKERTLAQSGGNLCQQQNHFPRSPLPGRPVPHSRTSRGHASDLCPPWSKLTETKKARSSESSPQAHAEDVDRLSALDDATLHAILYCMPLRDAAVTTALSRRWRRVFPTLPCLYIDSATFNGRDYVADSLGDDYCEDPDRWVEALDCIVDSRAAPVAVFDVEADVMFAEEGWFHDVIRVLCRSGGLLKLRIWNTRLTSCYLLPSPVYACETLVSLELFSCRLRVPDRLTGLRALQSLVLQDVVATDGDLQRMVSRCEAMKRLVVEDIRKARNVVIDTPSLEYLQIHSYRPLRVSVKAPKLRLARLSLCYGCAELSWSFHDNEETDGNYSIAEIQEMFDFVAMEKKEHKRTDEIRNLVTFFCGIGAAKELRLDLPREYSKVSMTVCVSLNRFKELNTNKVL</sequence>
<organism evidence="3 4">
    <name type="scientific">Oryza rufipogon</name>
    <name type="common">Brownbeard rice</name>
    <name type="synonym">Asian wild rice</name>
    <dbReference type="NCBI Taxonomy" id="4529"/>
    <lineage>
        <taxon>Eukaryota</taxon>
        <taxon>Viridiplantae</taxon>
        <taxon>Streptophyta</taxon>
        <taxon>Embryophyta</taxon>
        <taxon>Tracheophyta</taxon>
        <taxon>Spermatophyta</taxon>
        <taxon>Magnoliopsida</taxon>
        <taxon>Liliopsida</taxon>
        <taxon>Poales</taxon>
        <taxon>Poaceae</taxon>
        <taxon>BOP clade</taxon>
        <taxon>Oryzoideae</taxon>
        <taxon>Oryzeae</taxon>
        <taxon>Oryzinae</taxon>
        <taxon>Oryza</taxon>
    </lineage>
</organism>
<dbReference type="SUPFAM" id="SSF81383">
    <property type="entry name" value="F-box domain"/>
    <property type="match status" value="2"/>
</dbReference>
<accession>A0A0E0N1M7</accession>
<dbReference type="OMA" id="SANMISL"/>
<dbReference type="HOGENOM" id="CLU_015615_0_0_1"/>
<dbReference type="PANTHER" id="PTHR31900:SF30">
    <property type="entry name" value="SUPERFAMILY PROTEIN, PUTATIVE-RELATED"/>
    <property type="match status" value="1"/>
</dbReference>
<dbReference type="Gramene" id="ORUFI01G31870.1">
    <property type="protein sequence ID" value="ORUFI01G31870.1"/>
    <property type="gene ID" value="ORUFI01G31870"/>
</dbReference>
<dbReference type="AlphaFoldDB" id="A0A0E0N1M7"/>
<name>A0A0E0N1M7_ORYRU</name>
<feature type="domain" description="F-box/LRR-repeat protein 15/At3g58940/PEG3-like LRR" evidence="2">
    <location>
        <begin position="671"/>
        <end position="793"/>
    </location>
</feature>
<evidence type="ECO:0000313" key="4">
    <source>
        <dbReference type="Proteomes" id="UP000008022"/>
    </source>
</evidence>
<evidence type="ECO:0000256" key="1">
    <source>
        <dbReference type="SAM" id="MobiDB-lite"/>
    </source>
</evidence>
<feature type="compositionally biased region" description="Basic and acidic residues" evidence="1">
    <location>
        <begin position="15"/>
        <end position="25"/>
    </location>
</feature>
<reference evidence="3" key="2">
    <citation type="submission" date="2015-06" db="UniProtKB">
        <authorList>
            <consortium name="EnsemblPlants"/>
        </authorList>
    </citation>
    <scope>IDENTIFICATION</scope>
</reference>
<dbReference type="SUPFAM" id="SSF52058">
    <property type="entry name" value="L domain-like"/>
    <property type="match status" value="1"/>
</dbReference>
<dbReference type="Pfam" id="PF24758">
    <property type="entry name" value="LRR_At5g56370"/>
    <property type="match status" value="2"/>
</dbReference>
<proteinExistence type="predicted"/>